<gene>
    <name evidence="1" type="ORF">MU1_49970</name>
</gene>
<accession>A0ABQ6GI83</accession>
<dbReference type="EMBL" id="BSSQ01000019">
    <property type="protein sequence ID" value="GLX70651.1"/>
    <property type="molecule type" value="Genomic_DNA"/>
</dbReference>
<keyword evidence="2" id="KW-1185">Reference proteome</keyword>
<reference evidence="1 2" key="1">
    <citation type="submission" date="2023-03" db="EMBL/GenBank/DDBJ databases">
        <title>Draft genome sequence of the bacteria which degrade cell wall of Tricholomamatutake.</title>
        <authorList>
            <person name="Konishi Y."/>
            <person name="Fukuta Y."/>
            <person name="Shirasaka N."/>
        </authorList>
    </citation>
    <scope>NUCLEOTIDE SEQUENCE [LARGE SCALE GENOMIC DNA]</scope>
    <source>
        <strain evidence="2">mu1</strain>
    </source>
</reference>
<name>A0ABQ6GI83_9BACL</name>
<dbReference type="Proteomes" id="UP001157114">
    <property type="component" value="Unassembled WGS sequence"/>
</dbReference>
<dbReference type="RefSeq" id="WP_284241425.1">
    <property type="nucleotide sequence ID" value="NZ_BSSQ01000019.1"/>
</dbReference>
<sequence length="53" mass="5821">MKQKITLDAIRHYGDAAQDSAAIHYDVEAPSQPVSIVQSHTACISWGWPILSI</sequence>
<comment type="caution">
    <text evidence="1">The sequence shown here is derived from an EMBL/GenBank/DDBJ whole genome shotgun (WGS) entry which is preliminary data.</text>
</comment>
<evidence type="ECO:0000313" key="2">
    <source>
        <dbReference type="Proteomes" id="UP001157114"/>
    </source>
</evidence>
<evidence type="ECO:0000313" key="1">
    <source>
        <dbReference type="EMBL" id="GLX70651.1"/>
    </source>
</evidence>
<proteinExistence type="predicted"/>
<organism evidence="1 2">
    <name type="scientific">Paenibacillus glycanilyticus</name>
    <dbReference type="NCBI Taxonomy" id="126569"/>
    <lineage>
        <taxon>Bacteria</taxon>
        <taxon>Bacillati</taxon>
        <taxon>Bacillota</taxon>
        <taxon>Bacilli</taxon>
        <taxon>Bacillales</taxon>
        <taxon>Paenibacillaceae</taxon>
        <taxon>Paenibacillus</taxon>
    </lineage>
</organism>
<protein>
    <submittedName>
        <fullName evidence="1">Uncharacterized protein</fullName>
    </submittedName>
</protein>